<organism evidence="8 9">
    <name type="scientific">Caenispirillum bisanense</name>
    <dbReference type="NCBI Taxonomy" id="414052"/>
    <lineage>
        <taxon>Bacteria</taxon>
        <taxon>Pseudomonadati</taxon>
        <taxon>Pseudomonadota</taxon>
        <taxon>Alphaproteobacteria</taxon>
        <taxon>Rhodospirillales</taxon>
        <taxon>Novispirillaceae</taxon>
        <taxon>Caenispirillum</taxon>
    </lineage>
</organism>
<sequence length="264" mass="27980">MVARTLKILAAGALAAALSAGTAAAADTVKVGVTGGPHAEIMEKVAEVAAKDGLTVEIIEFSDYVLPNTALNDGDLAANSFQHQPYLDNQIRDRGYEIATVAKTVVFPMGLYSKKIDDLAKLEDGATVAIPNDPTNGGRALLLLESAGLIDVDDAAGLKATPLDVVKNDKNLKFQELDAAQLPRSLDDVGVAAVNTNYAMSAGLDPKKDSIFIEKPESPYVNIVAVRTADKDAPWVATLVKAYHSEAVKQFIDQRFGKSVVTSW</sequence>
<keyword evidence="5" id="KW-0564">Palmitate</keyword>
<protein>
    <submittedName>
        <fullName evidence="8">D-methionine transport system substrate-binding protein</fullName>
    </submittedName>
</protein>
<dbReference type="Proteomes" id="UP000219621">
    <property type="component" value="Unassembled WGS sequence"/>
</dbReference>
<dbReference type="InterPro" id="IPR004872">
    <property type="entry name" value="Lipoprotein_NlpA"/>
</dbReference>
<dbReference type="EMBL" id="OCNJ01000005">
    <property type="protein sequence ID" value="SOD96088.1"/>
    <property type="molecule type" value="Genomic_DNA"/>
</dbReference>
<evidence type="ECO:0000256" key="5">
    <source>
        <dbReference type="ARBA" id="ARBA00023139"/>
    </source>
</evidence>
<dbReference type="PANTHER" id="PTHR30429:SF1">
    <property type="entry name" value="D-METHIONINE-BINDING LIPOPROTEIN METQ-RELATED"/>
    <property type="match status" value="1"/>
</dbReference>
<evidence type="ECO:0000256" key="1">
    <source>
        <dbReference type="ARBA" id="ARBA00004635"/>
    </source>
</evidence>
<keyword evidence="3 7" id="KW-0732">Signal</keyword>
<dbReference type="RefSeq" id="WP_097279529.1">
    <property type="nucleotide sequence ID" value="NZ_OCNJ01000005.1"/>
</dbReference>
<name>A0A286GKM6_9PROT</name>
<dbReference type="Pfam" id="PF03180">
    <property type="entry name" value="Lipoprotein_9"/>
    <property type="match status" value="1"/>
</dbReference>
<evidence type="ECO:0000313" key="8">
    <source>
        <dbReference type="EMBL" id="SOD96088.1"/>
    </source>
</evidence>
<feature type="signal peptide" evidence="7">
    <location>
        <begin position="1"/>
        <end position="25"/>
    </location>
</feature>
<dbReference type="NCBIfam" id="TIGR00363">
    <property type="entry name" value="MetQ/NlpA family lipoprotein"/>
    <property type="match status" value="1"/>
</dbReference>
<gene>
    <name evidence="8" type="ORF">SAMN05421508_105150</name>
</gene>
<comment type="similarity">
    <text evidence="2">Belongs to the NlpA lipoprotein family.</text>
</comment>
<keyword evidence="9" id="KW-1185">Reference proteome</keyword>
<dbReference type="SUPFAM" id="SSF53850">
    <property type="entry name" value="Periplasmic binding protein-like II"/>
    <property type="match status" value="1"/>
</dbReference>
<evidence type="ECO:0000256" key="2">
    <source>
        <dbReference type="ARBA" id="ARBA00008973"/>
    </source>
</evidence>
<keyword evidence="6" id="KW-0449">Lipoprotein</keyword>
<comment type="subcellular location">
    <subcellularLocation>
        <location evidence="1">Membrane</location>
        <topology evidence="1">Lipid-anchor</topology>
    </subcellularLocation>
</comment>
<accession>A0A286GKM6</accession>
<feature type="chain" id="PRO_5012245016" evidence="7">
    <location>
        <begin position="26"/>
        <end position="264"/>
    </location>
</feature>
<dbReference type="GO" id="GO:0016020">
    <property type="term" value="C:membrane"/>
    <property type="evidence" value="ECO:0007669"/>
    <property type="project" value="UniProtKB-SubCell"/>
</dbReference>
<dbReference type="AlphaFoldDB" id="A0A286GKM6"/>
<dbReference type="CDD" id="cd13598">
    <property type="entry name" value="PBP2_lipoprotein_IlpA_like"/>
    <property type="match status" value="1"/>
</dbReference>
<reference evidence="8 9" key="1">
    <citation type="submission" date="2017-09" db="EMBL/GenBank/DDBJ databases">
        <authorList>
            <person name="Ehlers B."/>
            <person name="Leendertz F.H."/>
        </authorList>
    </citation>
    <scope>NUCLEOTIDE SEQUENCE [LARGE SCALE GENOMIC DNA]</scope>
    <source>
        <strain evidence="8 9">USBA 140</strain>
    </source>
</reference>
<evidence type="ECO:0000256" key="7">
    <source>
        <dbReference type="SAM" id="SignalP"/>
    </source>
</evidence>
<evidence type="ECO:0000256" key="6">
    <source>
        <dbReference type="ARBA" id="ARBA00023288"/>
    </source>
</evidence>
<dbReference type="PANTHER" id="PTHR30429">
    <property type="entry name" value="D-METHIONINE-BINDING LIPOPROTEIN METQ"/>
    <property type="match status" value="1"/>
</dbReference>
<proteinExistence type="inferred from homology"/>
<evidence type="ECO:0000256" key="4">
    <source>
        <dbReference type="ARBA" id="ARBA00023136"/>
    </source>
</evidence>
<evidence type="ECO:0000313" key="9">
    <source>
        <dbReference type="Proteomes" id="UP000219621"/>
    </source>
</evidence>
<dbReference type="Gene3D" id="3.40.190.10">
    <property type="entry name" value="Periplasmic binding protein-like II"/>
    <property type="match status" value="2"/>
</dbReference>
<dbReference type="OrthoDB" id="9812878at2"/>
<keyword evidence="4" id="KW-0472">Membrane</keyword>
<dbReference type="PIRSF" id="PIRSF002854">
    <property type="entry name" value="MetQ"/>
    <property type="match status" value="1"/>
</dbReference>
<evidence type="ECO:0000256" key="3">
    <source>
        <dbReference type="ARBA" id="ARBA00022729"/>
    </source>
</evidence>